<gene>
    <name evidence="15" type="ordered locus">Thexy_2096</name>
</gene>
<dbReference type="EMBL" id="CP002739">
    <property type="protein sequence ID" value="AEF18106.1"/>
    <property type="molecule type" value="Genomic_DNA"/>
</dbReference>
<evidence type="ECO:0000256" key="12">
    <source>
        <dbReference type="ARBA" id="ARBA00048555"/>
    </source>
</evidence>
<evidence type="ECO:0000259" key="14">
    <source>
        <dbReference type="Pfam" id="PF01923"/>
    </source>
</evidence>
<feature type="domain" description="Cobalamin adenosyltransferase-like" evidence="14">
    <location>
        <begin position="3"/>
        <end position="163"/>
    </location>
</feature>
<dbReference type="SUPFAM" id="SSF89028">
    <property type="entry name" value="Cobalamin adenosyltransferase-like"/>
    <property type="match status" value="1"/>
</dbReference>
<dbReference type="Gene3D" id="1.20.1200.10">
    <property type="entry name" value="Cobalamin adenosyltransferase-like"/>
    <property type="match status" value="1"/>
</dbReference>
<comment type="catalytic activity">
    <reaction evidence="13">
        <text>2 cob(II)alamin + reduced [electron-transfer flavoprotein] + 2 ATP = 2 adenosylcob(III)alamin + 2 triphosphate + oxidized [electron-transfer flavoprotein] + 3 H(+)</text>
        <dbReference type="Rhea" id="RHEA:28671"/>
        <dbReference type="Rhea" id="RHEA-COMP:10685"/>
        <dbReference type="Rhea" id="RHEA-COMP:10686"/>
        <dbReference type="ChEBI" id="CHEBI:15378"/>
        <dbReference type="ChEBI" id="CHEBI:16304"/>
        <dbReference type="ChEBI" id="CHEBI:18036"/>
        <dbReference type="ChEBI" id="CHEBI:18408"/>
        <dbReference type="ChEBI" id="CHEBI:30616"/>
        <dbReference type="ChEBI" id="CHEBI:57692"/>
        <dbReference type="ChEBI" id="CHEBI:58307"/>
        <dbReference type="EC" id="2.5.1.17"/>
    </reaction>
</comment>
<dbReference type="STRING" id="858215.Thexy_2096"/>
<keyword evidence="7" id="KW-0547">Nucleotide-binding</keyword>
<evidence type="ECO:0000256" key="1">
    <source>
        <dbReference type="ARBA" id="ARBA00005121"/>
    </source>
</evidence>
<name>F6BKF9_THEXL</name>
<keyword evidence="16" id="KW-1185">Reference proteome</keyword>
<dbReference type="AlphaFoldDB" id="F6BKF9"/>
<dbReference type="Pfam" id="PF03928">
    <property type="entry name" value="HbpS-like"/>
    <property type="match status" value="1"/>
</dbReference>
<dbReference type="Gene3D" id="3.30.450.150">
    <property type="entry name" value="Haem-degrading domain"/>
    <property type="match status" value="1"/>
</dbReference>
<dbReference type="KEGG" id="txy:Thexy_2096"/>
<evidence type="ECO:0000256" key="11">
    <source>
        <dbReference type="ARBA" id="ARBA00033354"/>
    </source>
</evidence>
<dbReference type="PANTHER" id="PTHR12213">
    <property type="entry name" value="CORRINOID ADENOSYLTRANSFERASE"/>
    <property type="match status" value="1"/>
</dbReference>
<keyword evidence="6 15" id="KW-0808">Transferase</keyword>
<dbReference type="GO" id="GO:0009236">
    <property type="term" value="P:cobalamin biosynthetic process"/>
    <property type="evidence" value="ECO:0007669"/>
    <property type="project" value="UniProtKB-KW"/>
</dbReference>
<dbReference type="InterPro" id="IPR038084">
    <property type="entry name" value="PduO/GlcC-like_sf"/>
</dbReference>
<dbReference type="EC" id="2.5.1.17" evidence="3"/>
<comment type="pathway">
    <text evidence="1">Cofactor biosynthesis; adenosylcobalamin biosynthesis; adenosylcobalamin from cob(II)yrinate a,c-diamide: step 2/7.</text>
</comment>
<proteinExistence type="inferred from homology"/>
<dbReference type="SUPFAM" id="SSF143744">
    <property type="entry name" value="GlcG-like"/>
    <property type="match status" value="1"/>
</dbReference>
<dbReference type="eggNOG" id="COG2096">
    <property type="taxonomic scope" value="Bacteria"/>
</dbReference>
<keyword evidence="8" id="KW-0067">ATP-binding</keyword>
<dbReference type="InterPro" id="IPR016030">
    <property type="entry name" value="CblAdoTrfase-like"/>
</dbReference>
<evidence type="ECO:0000256" key="13">
    <source>
        <dbReference type="ARBA" id="ARBA00048692"/>
    </source>
</evidence>
<dbReference type="HOGENOM" id="CLU_068893_0_0_9"/>
<evidence type="ECO:0000256" key="4">
    <source>
        <dbReference type="ARBA" id="ARBA00020963"/>
    </source>
</evidence>
<dbReference type="InterPro" id="IPR029499">
    <property type="entry name" value="PduO-typ"/>
</dbReference>
<dbReference type="InterPro" id="IPR005624">
    <property type="entry name" value="PduO/GlcC-like"/>
</dbReference>
<dbReference type="InterPro" id="IPR036451">
    <property type="entry name" value="CblAdoTrfase-like_sf"/>
</dbReference>
<evidence type="ECO:0000313" key="16">
    <source>
        <dbReference type="Proteomes" id="UP000007239"/>
    </source>
</evidence>
<dbReference type="Pfam" id="PF01923">
    <property type="entry name" value="Cob_adeno_trans"/>
    <property type="match status" value="1"/>
</dbReference>
<sequence>MSIYSKTGDDGYTSLLNGERVPKDDLRIETLGNLDELTSYLGFAKAQIDDDSIKKEIENIQIKVKVILSEIADGKSDKWHISENDVFDIERLIDDYQNMVKIKNGFVIPGKNQISALLDVVRTITRKTERSLIEVDKKYSVNINSKVYINRLSDYLFVLARYMEIKTEIEEKVKDAIRKHYGKNKGEIKLNLDIAKNLMAKVEKKAESINLPVAIAIVDMHGNLIAAHFMDGTLLESMNLAINKAYTSVALKMPTHELSKLAQPGQPLYGINTTDSRIVVFGGGCPIKYQGEIVGGIGVSGGTVEQDVELSIYGADVFEEVIS</sequence>
<dbReference type="eggNOG" id="COG3193">
    <property type="taxonomic scope" value="Bacteria"/>
</dbReference>
<organism evidence="15 16">
    <name type="scientific">Thermoanaerobacterium xylanolyticum (strain ATCC 49914 / DSM 7097 / LX-11)</name>
    <dbReference type="NCBI Taxonomy" id="858215"/>
    <lineage>
        <taxon>Bacteria</taxon>
        <taxon>Bacillati</taxon>
        <taxon>Bacillota</taxon>
        <taxon>Clostridia</taxon>
        <taxon>Thermoanaerobacterales</taxon>
        <taxon>Thermoanaerobacteraceae</taxon>
        <taxon>Thermoanaerobacterium</taxon>
    </lineage>
</organism>
<evidence type="ECO:0000256" key="9">
    <source>
        <dbReference type="ARBA" id="ARBA00031529"/>
    </source>
</evidence>
<evidence type="ECO:0000256" key="5">
    <source>
        <dbReference type="ARBA" id="ARBA00022573"/>
    </source>
</evidence>
<reference evidence="15" key="1">
    <citation type="submission" date="2011-05" db="EMBL/GenBank/DDBJ databases">
        <title>Complete sequence of Thermoanaerobacterium xylanolyticum LX-11.</title>
        <authorList>
            <consortium name="US DOE Joint Genome Institute"/>
            <person name="Lucas S."/>
            <person name="Han J."/>
            <person name="Lapidus A."/>
            <person name="Cheng J.-F."/>
            <person name="Goodwin L."/>
            <person name="Pitluck S."/>
            <person name="Peters L."/>
            <person name="Mikhailova N."/>
            <person name="Lu M."/>
            <person name="Han C."/>
            <person name="Tapia R."/>
            <person name="Land M."/>
            <person name="Hauser L."/>
            <person name="Kyrpides N."/>
            <person name="Ivanova N."/>
            <person name="Pagani I."/>
            <person name="Hemme C."/>
            <person name="Woyke T."/>
        </authorList>
    </citation>
    <scope>NUCLEOTIDE SEQUENCE</scope>
    <source>
        <strain evidence="15">LX-11</strain>
    </source>
</reference>
<dbReference type="PANTHER" id="PTHR12213:SF0">
    <property type="entry name" value="CORRINOID ADENOSYLTRANSFERASE MMAB"/>
    <property type="match status" value="1"/>
</dbReference>
<dbReference type="GO" id="GO:0008817">
    <property type="term" value="F:corrinoid adenosyltransferase activity"/>
    <property type="evidence" value="ECO:0007669"/>
    <property type="project" value="UniProtKB-EC"/>
</dbReference>
<dbReference type="RefSeq" id="WP_013788836.1">
    <property type="nucleotide sequence ID" value="NC_015555.1"/>
</dbReference>
<dbReference type="GO" id="GO:0005524">
    <property type="term" value="F:ATP binding"/>
    <property type="evidence" value="ECO:0007669"/>
    <property type="project" value="UniProtKB-KW"/>
</dbReference>
<keyword evidence="5" id="KW-0169">Cobalamin biosynthesis</keyword>
<evidence type="ECO:0000313" key="15">
    <source>
        <dbReference type="EMBL" id="AEF18106.1"/>
    </source>
</evidence>
<comment type="similarity">
    <text evidence="2">Belongs to the Cob(I)alamin adenosyltransferase family.</text>
</comment>
<dbReference type="Proteomes" id="UP000007239">
    <property type="component" value="Chromosome"/>
</dbReference>
<comment type="catalytic activity">
    <reaction evidence="12">
        <text>2 cob(II)yrinate a,c diamide + reduced [electron-transfer flavoprotein] + 2 ATP = 2 adenosylcob(III)yrinate a,c-diamide + 2 triphosphate + oxidized [electron-transfer flavoprotein] + 3 H(+)</text>
        <dbReference type="Rhea" id="RHEA:11528"/>
        <dbReference type="Rhea" id="RHEA-COMP:10685"/>
        <dbReference type="Rhea" id="RHEA-COMP:10686"/>
        <dbReference type="ChEBI" id="CHEBI:15378"/>
        <dbReference type="ChEBI" id="CHEBI:18036"/>
        <dbReference type="ChEBI" id="CHEBI:30616"/>
        <dbReference type="ChEBI" id="CHEBI:57692"/>
        <dbReference type="ChEBI" id="CHEBI:58307"/>
        <dbReference type="ChEBI" id="CHEBI:58503"/>
        <dbReference type="ChEBI" id="CHEBI:58537"/>
        <dbReference type="EC" id="2.5.1.17"/>
    </reaction>
</comment>
<evidence type="ECO:0000256" key="7">
    <source>
        <dbReference type="ARBA" id="ARBA00022741"/>
    </source>
</evidence>
<evidence type="ECO:0000256" key="10">
    <source>
        <dbReference type="ARBA" id="ARBA00033334"/>
    </source>
</evidence>
<evidence type="ECO:0000256" key="6">
    <source>
        <dbReference type="ARBA" id="ARBA00022679"/>
    </source>
</evidence>
<accession>F6BKF9</accession>
<evidence type="ECO:0000256" key="8">
    <source>
        <dbReference type="ARBA" id="ARBA00022840"/>
    </source>
</evidence>
<dbReference type="NCBIfam" id="TIGR00636">
    <property type="entry name" value="PduO_Nterm"/>
    <property type="match status" value="1"/>
</dbReference>
<protein>
    <recommendedName>
        <fullName evidence="4">Corrinoid adenosyltransferase</fullName>
        <ecNumber evidence="3">2.5.1.17</ecNumber>
    </recommendedName>
    <alternativeName>
        <fullName evidence="9">Cob(II)alamin adenosyltransferase</fullName>
    </alternativeName>
    <alternativeName>
        <fullName evidence="11">Cob(II)yrinic acid a,c-diamide adenosyltransferase</fullName>
    </alternativeName>
    <alternativeName>
        <fullName evidence="10">Cobinamide/cobalamin adenosyltransferase</fullName>
    </alternativeName>
</protein>
<evidence type="ECO:0000256" key="3">
    <source>
        <dbReference type="ARBA" id="ARBA00012454"/>
    </source>
</evidence>
<evidence type="ECO:0000256" key="2">
    <source>
        <dbReference type="ARBA" id="ARBA00007487"/>
    </source>
</evidence>